<reference evidence="1" key="3">
    <citation type="submission" date="2022-06" db="UniProtKB">
        <authorList>
            <consortium name="EnsemblPlants"/>
        </authorList>
    </citation>
    <scope>IDENTIFICATION</scope>
</reference>
<keyword evidence="2" id="KW-1185">Reference proteome</keyword>
<dbReference type="EnsemblPlants" id="TuG1812G0700004138.01.T04">
    <property type="protein sequence ID" value="TuG1812G0700004138.01.T04"/>
    <property type="gene ID" value="TuG1812G0700004138.01"/>
</dbReference>
<dbReference type="Gramene" id="TuG1812G0700004138.01.T05">
    <property type="protein sequence ID" value="TuG1812G0700004138.01.T05"/>
    <property type="gene ID" value="TuG1812G0700004138.01"/>
</dbReference>
<sequence length="86" mass="9555">MIEYHVQVWGQNSKQQIKDTRRRYWTDAWSMNSSFSGATLLVCPQAEETFLSVHGGCESDDRGACCSCSTAPGIVPPDRSKHDAMS</sequence>
<dbReference type="EnsemblPlants" id="TuG1812U0000158200.01.T02">
    <property type="protein sequence ID" value="TuG1812U0000158200.01.T02"/>
    <property type="gene ID" value="TuG1812U0000158200.01"/>
</dbReference>
<evidence type="ECO:0000313" key="2">
    <source>
        <dbReference type="Proteomes" id="UP000015106"/>
    </source>
</evidence>
<proteinExistence type="predicted"/>
<dbReference type="EnsemblPlants" id="TuG1812U0000158200.01.T03">
    <property type="protein sequence ID" value="TuG1812U0000158200.01.T03"/>
    <property type="gene ID" value="TuG1812U0000158200.01"/>
</dbReference>
<dbReference type="Gramene" id="TuG1812U0000158200.01.T02">
    <property type="protein sequence ID" value="TuG1812U0000158200.01.T02"/>
    <property type="gene ID" value="TuG1812U0000158200.01"/>
</dbReference>
<name>A0A8R7R7S5_TRIUA</name>
<dbReference type="EnsemblPlants" id="TuG1812G0700004138.01.T06">
    <property type="protein sequence ID" value="TuG1812G0700004138.01.T06"/>
    <property type="gene ID" value="TuG1812G0700004138.01"/>
</dbReference>
<organism evidence="1 2">
    <name type="scientific">Triticum urartu</name>
    <name type="common">Red wild einkorn</name>
    <name type="synonym">Crithodium urartu</name>
    <dbReference type="NCBI Taxonomy" id="4572"/>
    <lineage>
        <taxon>Eukaryota</taxon>
        <taxon>Viridiplantae</taxon>
        <taxon>Streptophyta</taxon>
        <taxon>Embryophyta</taxon>
        <taxon>Tracheophyta</taxon>
        <taxon>Spermatophyta</taxon>
        <taxon>Magnoliopsida</taxon>
        <taxon>Liliopsida</taxon>
        <taxon>Poales</taxon>
        <taxon>Poaceae</taxon>
        <taxon>BOP clade</taxon>
        <taxon>Pooideae</taxon>
        <taxon>Triticodae</taxon>
        <taxon>Triticeae</taxon>
        <taxon>Triticinae</taxon>
        <taxon>Triticum</taxon>
    </lineage>
</organism>
<protein>
    <submittedName>
        <fullName evidence="1">Uncharacterized protein</fullName>
    </submittedName>
</protein>
<reference evidence="1" key="2">
    <citation type="submission" date="2018-03" db="EMBL/GenBank/DDBJ databases">
        <title>The Triticum urartu genome reveals the dynamic nature of wheat genome evolution.</title>
        <authorList>
            <person name="Ling H."/>
            <person name="Ma B."/>
            <person name="Shi X."/>
            <person name="Liu H."/>
            <person name="Dong L."/>
            <person name="Sun H."/>
            <person name="Cao Y."/>
            <person name="Gao Q."/>
            <person name="Zheng S."/>
            <person name="Li Y."/>
            <person name="Yu Y."/>
            <person name="Du H."/>
            <person name="Qi M."/>
            <person name="Li Y."/>
            <person name="Yu H."/>
            <person name="Cui Y."/>
            <person name="Wang N."/>
            <person name="Chen C."/>
            <person name="Wu H."/>
            <person name="Zhao Y."/>
            <person name="Zhang J."/>
            <person name="Li Y."/>
            <person name="Zhou W."/>
            <person name="Zhang B."/>
            <person name="Hu W."/>
            <person name="Eijk M."/>
            <person name="Tang J."/>
            <person name="Witsenboer H."/>
            <person name="Zhao S."/>
            <person name="Li Z."/>
            <person name="Zhang A."/>
            <person name="Wang D."/>
            <person name="Liang C."/>
        </authorList>
    </citation>
    <scope>NUCLEOTIDE SEQUENCE [LARGE SCALE GENOMIC DNA]</scope>
    <source>
        <strain evidence="1">cv. G1812</strain>
    </source>
</reference>
<dbReference type="AlphaFoldDB" id="A0A8R7R7S5"/>
<dbReference type="Gramene" id="TuG1812G0700004138.01.T07">
    <property type="protein sequence ID" value="TuG1812G0700004138.01.T07"/>
    <property type="gene ID" value="TuG1812G0700004138.01"/>
</dbReference>
<dbReference type="Gramene" id="TuG1812G0700004138.01.T04">
    <property type="protein sequence ID" value="TuG1812G0700004138.01.T04"/>
    <property type="gene ID" value="TuG1812G0700004138.01"/>
</dbReference>
<dbReference type="EnsemblPlants" id="TuG1812G0700004138.01.T05">
    <property type="protein sequence ID" value="TuG1812G0700004138.01.T05"/>
    <property type="gene ID" value="TuG1812G0700004138.01"/>
</dbReference>
<dbReference type="Gramene" id="TuG1812U0000158200.01.T03">
    <property type="protein sequence ID" value="TuG1812U0000158200.01.T03"/>
    <property type="gene ID" value="TuG1812U0000158200.01"/>
</dbReference>
<dbReference type="Gramene" id="TuG1812G0700004138.01.T06">
    <property type="protein sequence ID" value="TuG1812G0700004138.01.T06"/>
    <property type="gene ID" value="TuG1812G0700004138.01"/>
</dbReference>
<evidence type="ECO:0000313" key="1">
    <source>
        <dbReference type="EnsemblPlants" id="TuG1812G0700004138.01.T04"/>
    </source>
</evidence>
<accession>A0A8R7R7S5</accession>
<reference evidence="2" key="1">
    <citation type="journal article" date="2013" name="Nature">
        <title>Draft genome of the wheat A-genome progenitor Triticum urartu.</title>
        <authorList>
            <person name="Ling H.Q."/>
            <person name="Zhao S."/>
            <person name="Liu D."/>
            <person name="Wang J."/>
            <person name="Sun H."/>
            <person name="Zhang C."/>
            <person name="Fan H."/>
            <person name="Li D."/>
            <person name="Dong L."/>
            <person name="Tao Y."/>
            <person name="Gao C."/>
            <person name="Wu H."/>
            <person name="Li Y."/>
            <person name="Cui Y."/>
            <person name="Guo X."/>
            <person name="Zheng S."/>
            <person name="Wang B."/>
            <person name="Yu K."/>
            <person name="Liang Q."/>
            <person name="Yang W."/>
            <person name="Lou X."/>
            <person name="Chen J."/>
            <person name="Feng M."/>
            <person name="Jian J."/>
            <person name="Zhang X."/>
            <person name="Luo G."/>
            <person name="Jiang Y."/>
            <person name="Liu J."/>
            <person name="Wang Z."/>
            <person name="Sha Y."/>
            <person name="Zhang B."/>
            <person name="Wu H."/>
            <person name="Tang D."/>
            <person name="Shen Q."/>
            <person name="Xue P."/>
            <person name="Zou S."/>
            <person name="Wang X."/>
            <person name="Liu X."/>
            <person name="Wang F."/>
            <person name="Yang Y."/>
            <person name="An X."/>
            <person name="Dong Z."/>
            <person name="Zhang K."/>
            <person name="Zhang X."/>
            <person name="Luo M.C."/>
            <person name="Dvorak J."/>
            <person name="Tong Y."/>
            <person name="Wang J."/>
            <person name="Yang H."/>
            <person name="Li Z."/>
            <person name="Wang D."/>
            <person name="Zhang A."/>
            <person name="Wang J."/>
        </authorList>
    </citation>
    <scope>NUCLEOTIDE SEQUENCE</scope>
    <source>
        <strain evidence="2">cv. G1812</strain>
    </source>
</reference>
<dbReference type="EnsemblPlants" id="TuG1812G0700004138.01.T07">
    <property type="protein sequence ID" value="TuG1812G0700004138.01.T07"/>
    <property type="gene ID" value="TuG1812G0700004138.01"/>
</dbReference>
<dbReference type="Proteomes" id="UP000015106">
    <property type="component" value="Chromosome 7"/>
</dbReference>